<evidence type="ECO:0000256" key="1">
    <source>
        <dbReference type="ARBA" id="ARBA00010688"/>
    </source>
</evidence>
<dbReference type="PRINTS" id="PR00990">
    <property type="entry name" value="RIBOKINASE"/>
</dbReference>
<dbReference type="InterPro" id="IPR029056">
    <property type="entry name" value="Ribokinase-like"/>
</dbReference>
<dbReference type="GO" id="GO:0005829">
    <property type="term" value="C:cytosol"/>
    <property type="evidence" value="ECO:0007669"/>
    <property type="project" value="TreeGrafter"/>
</dbReference>
<evidence type="ECO:0000256" key="2">
    <source>
        <dbReference type="ARBA" id="ARBA00022679"/>
    </source>
</evidence>
<dbReference type="OrthoDB" id="9775849at2"/>
<gene>
    <name evidence="6" type="primary">rbsK_1</name>
    <name evidence="6" type="ORF">IWT126_00386</name>
</gene>
<dbReference type="GO" id="GO:0016301">
    <property type="term" value="F:kinase activity"/>
    <property type="evidence" value="ECO:0007669"/>
    <property type="project" value="UniProtKB-KW"/>
</dbReference>
<dbReference type="GO" id="GO:0006796">
    <property type="term" value="P:phosphate-containing compound metabolic process"/>
    <property type="evidence" value="ECO:0007669"/>
    <property type="project" value="UniProtKB-ARBA"/>
</dbReference>
<dbReference type="Proteomes" id="UP000198402">
    <property type="component" value="Unassembled WGS sequence"/>
</dbReference>
<keyword evidence="7" id="KW-1185">Reference proteome</keyword>
<evidence type="ECO:0000256" key="3">
    <source>
        <dbReference type="ARBA" id="ARBA00022777"/>
    </source>
</evidence>
<dbReference type="PANTHER" id="PTHR10584:SF166">
    <property type="entry name" value="RIBOKINASE"/>
    <property type="match status" value="1"/>
</dbReference>
<dbReference type="STRING" id="1302250.GCA_001313225_01539"/>
<dbReference type="PROSITE" id="PS00584">
    <property type="entry name" value="PFKB_KINASES_2"/>
    <property type="match status" value="1"/>
</dbReference>
<dbReference type="RefSeq" id="WP_054654796.1">
    <property type="nucleotide sequence ID" value="NZ_BBFL01000006.1"/>
</dbReference>
<accession>A0A1Z5IFL3</accession>
<dbReference type="EMBL" id="BCMG01000002">
    <property type="protein sequence ID" value="GAX00372.1"/>
    <property type="molecule type" value="Genomic_DNA"/>
</dbReference>
<proteinExistence type="inferred from homology"/>
<name>A0A1Z5IFL3_9LACO</name>
<organism evidence="6 7">
    <name type="scientific">Secundilactobacillus silagei JCM 19001</name>
    <dbReference type="NCBI Taxonomy" id="1302250"/>
    <lineage>
        <taxon>Bacteria</taxon>
        <taxon>Bacillati</taxon>
        <taxon>Bacillota</taxon>
        <taxon>Bacilli</taxon>
        <taxon>Lactobacillales</taxon>
        <taxon>Lactobacillaceae</taxon>
        <taxon>Secundilactobacillus</taxon>
    </lineage>
</organism>
<dbReference type="PANTHER" id="PTHR10584">
    <property type="entry name" value="SUGAR KINASE"/>
    <property type="match status" value="1"/>
</dbReference>
<evidence type="ECO:0000313" key="6">
    <source>
        <dbReference type="EMBL" id="GAX00372.1"/>
    </source>
</evidence>
<keyword evidence="2 4" id="KW-0808">Transferase</keyword>
<dbReference type="AlphaFoldDB" id="A0A1Z5IFL3"/>
<reference evidence="6 7" key="1">
    <citation type="submission" date="2015-11" db="EMBL/GenBank/DDBJ databases">
        <title>Draft genome sequences of new species of the genus Lactobacillus isolated from orchardgrass silage.</title>
        <authorList>
            <person name="Tohno M."/>
            <person name="Tanizawa Y."/>
            <person name="Arita M."/>
        </authorList>
    </citation>
    <scope>NUCLEOTIDE SEQUENCE [LARGE SCALE GENOMIC DNA]</scope>
    <source>
        <strain evidence="6 7">IWT126</strain>
    </source>
</reference>
<dbReference type="InterPro" id="IPR002139">
    <property type="entry name" value="Ribo/fructo_kinase"/>
</dbReference>
<comment type="similarity">
    <text evidence="1 4">Belongs to the carbohydrate kinase PfkB family.</text>
</comment>
<evidence type="ECO:0000313" key="7">
    <source>
        <dbReference type="Proteomes" id="UP000198402"/>
    </source>
</evidence>
<dbReference type="InterPro" id="IPR002173">
    <property type="entry name" value="Carboh/pur_kinase_PfkB_CS"/>
</dbReference>
<dbReference type="Gene3D" id="3.40.1190.20">
    <property type="match status" value="1"/>
</dbReference>
<feature type="domain" description="Carbohydrate kinase PfkB" evidence="5">
    <location>
        <begin position="1"/>
        <end position="288"/>
    </location>
</feature>
<evidence type="ECO:0000259" key="5">
    <source>
        <dbReference type="Pfam" id="PF00294"/>
    </source>
</evidence>
<comment type="caution">
    <text evidence="6">The sequence shown here is derived from an EMBL/GenBank/DDBJ whole genome shotgun (WGS) entry which is preliminary data.</text>
</comment>
<protein>
    <submittedName>
        <fullName evidence="6">Ribokinase</fullName>
    </submittedName>
</protein>
<keyword evidence="3 4" id="KW-0418">Kinase</keyword>
<dbReference type="InterPro" id="IPR011611">
    <property type="entry name" value="PfkB_dom"/>
</dbReference>
<dbReference type="Pfam" id="PF00294">
    <property type="entry name" value="PfkB"/>
    <property type="match status" value="1"/>
</dbReference>
<sequence length="292" mass="31583">MTKTLILGAAYVDVVVNVPQLPFSGGDVTGDLKSAVVGGSAFNVYGAMSYVNADADLFVPIGKGQYANLVRNELQAKQIPELLSVSDADNGWDISMVEPSGERSFLTIPGIDQIWKNDWLERVDLDDYKYFYVSGYQVENEQIANSVLEALSKRSNDAYLLFDASPRISHLTQRTINQLLTKNVIIHCNEDEIEYFGATGDSLDEIAQKIYLKTHSPVLFTLGSKGTYYFDGNQSATIPGEKVAVVNTIGAGDTHCGGFLAGLSAGKSIADSIKLANKLAAKVVARESPSLL</sequence>
<dbReference type="SUPFAM" id="SSF53613">
    <property type="entry name" value="Ribokinase-like"/>
    <property type="match status" value="1"/>
</dbReference>
<evidence type="ECO:0000256" key="4">
    <source>
        <dbReference type="RuleBase" id="RU003704"/>
    </source>
</evidence>